<feature type="compositionally biased region" description="Low complexity" evidence="1">
    <location>
        <begin position="552"/>
        <end position="573"/>
    </location>
</feature>
<dbReference type="PANTHER" id="PTHR37540">
    <property type="entry name" value="TRANSCRIPTION FACTOR (ACR-2), PUTATIVE-RELATED-RELATED"/>
    <property type="match status" value="1"/>
</dbReference>
<dbReference type="VEuPathDB" id="FungiDB:PV10_08373"/>
<name>A0A438MRY8_EXOME</name>
<proteinExistence type="predicted"/>
<gene>
    <name evidence="2" type="ORF">B0A52_09652</name>
</gene>
<sequence>MMAEFMFVQDPSTQRTTRDKELLLSRIRSHAAHTTRVKKISKTLPLVIRKRTTPQNGHLYDDDLINPRSVAAYRSKTQQLEEQFLIREKSRLERVINDVSSPTSYLGQSKRDPFDTNPARRLPLFMHDVWEYAFDVLLPKNEPGLRGAALVASMLARRRAAAQNLLDYHCQVSNIATLALPLFKDPSSVRQLGIVQMEHQNFAIQIINKQIQATGKRAASDALINAIFMLGIQEVGPGSWEVDRYEQATPLSLAFNFHAYVRAPGLNRQYYAWISFVKQRGGLEMLQDRALARRLQLCSVVVSSCTGEPPPFPLLRDSVSRAESLMPGIGHATTEPSYSLDGEEIGLPSNSSTYTALLGSVQQLTEALHDFVEQKKDAFQLSQLSLLAGVLQHRLCSVRPPSKDKPGHAAENAIRLALLVYSDTLFFPIPSVRSARERLAAEIKESLSELINTNPRRCLSSGILSWVFVLGGIASESNKHRDWFVGYLRANHQLDTCRWDTYKASIRLLPWSDTFLDPSATRLWNEAFGMDEPSSEQCVITEEVRIRPTKLSPVQSSVSSGFSASPDSSRASH</sequence>
<dbReference type="EMBL" id="NAJM01000062">
    <property type="protein sequence ID" value="RVX66422.1"/>
    <property type="molecule type" value="Genomic_DNA"/>
</dbReference>
<evidence type="ECO:0008006" key="4">
    <source>
        <dbReference type="Google" id="ProtNLM"/>
    </source>
</evidence>
<comment type="caution">
    <text evidence="2">The sequence shown here is derived from an EMBL/GenBank/DDBJ whole genome shotgun (WGS) entry which is preliminary data.</text>
</comment>
<accession>A0A438MRY8</accession>
<evidence type="ECO:0000313" key="3">
    <source>
        <dbReference type="Proteomes" id="UP000288859"/>
    </source>
</evidence>
<protein>
    <recommendedName>
        <fullName evidence="4">Transcription factor domain-containing protein</fullName>
    </recommendedName>
</protein>
<feature type="region of interest" description="Disordered" evidence="1">
    <location>
        <begin position="550"/>
        <end position="573"/>
    </location>
</feature>
<dbReference type="PANTHER" id="PTHR37540:SF5">
    <property type="entry name" value="TRANSCRIPTION FACTOR DOMAIN-CONTAINING PROTEIN"/>
    <property type="match status" value="1"/>
</dbReference>
<evidence type="ECO:0000256" key="1">
    <source>
        <dbReference type="SAM" id="MobiDB-lite"/>
    </source>
</evidence>
<dbReference type="OrthoDB" id="4112231at2759"/>
<organism evidence="2 3">
    <name type="scientific">Exophiala mesophila</name>
    <name type="common">Black yeast-like fungus</name>
    <dbReference type="NCBI Taxonomy" id="212818"/>
    <lineage>
        <taxon>Eukaryota</taxon>
        <taxon>Fungi</taxon>
        <taxon>Dikarya</taxon>
        <taxon>Ascomycota</taxon>
        <taxon>Pezizomycotina</taxon>
        <taxon>Eurotiomycetes</taxon>
        <taxon>Chaetothyriomycetidae</taxon>
        <taxon>Chaetothyriales</taxon>
        <taxon>Herpotrichiellaceae</taxon>
        <taxon>Exophiala</taxon>
    </lineage>
</organism>
<evidence type="ECO:0000313" key="2">
    <source>
        <dbReference type="EMBL" id="RVX66422.1"/>
    </source>
</evidence>
<dbReference type="Proteomes" id="UP000288859">
    <property type="component" value="Unassembled WGS sequence"/>
</dbReference>
<reference evidence="2 3" key="1">
    <citation type="submission" date="2017-03" db="EMBL/GenBank/DDBJ databases">
        <title>Genomes of endolithic fungi from Antarctica.</title>
        <authorList>
            <person name="Coleine C."/>
            <person name="Masonjones S."/>
            <person name="Stajich J.E."/>
        </authorList>
    </citation>
    <scope>NUCLEOTIDE SEQUENCE [LARGE SCALE GENOMIC DNA]</scope>
    <source>
        <strain evidence="2 3">CCFEE 6314</strain>
    </source>
</reference>
<dbReference type="AlphaFoldDB" id="A0A438MRY8"/>